<dbReference type="EMBL" id="LN483166">
    <property type="protein sequence ID" value="CED84751.1"/>
    <property type="molecule type" value="Genomic_DNA"/>
</dbReference>
<organism evidence="2">
    <name type="scientific">Phaffia rhodozyma</name>
    <name type="common">Yeast</name>
    <name type="synonym">Xanthophyllomyces dendrorhous</name>
    <dbReference type="NCBI Taxonomy" id="264483"/>
    <lineage>
        <taxon>Eukaryota</taxon>
        <taxon>Fungi</taxon>
        <taxon>Dikarya</taxon>
        <taxon>Basidiomycota</taxon>
        <taxon>Agaricomycotina</taxon>
        <taxon>Tremellomycetes</taxon>
        <taxon>Cystofilobasidiales</taxon>
        <taxon>Mrakiaceae</taxon>
        <taxon>Phaffia</taxon>
    </lineage>
</organism>
<evidence type="ECO:0000313" key="2">
    <source>
        <dbReference type="EMBL" id="CED84751.1"/>
    </source>
</evidence>
<dbReference type="AlphaFoldDB" id="A0A0F7STC0"/>
<name>A0A0F7STC0_PHARH</name>
<evidence type="ECO:0000256" key="1">
    <source>
        <dbReference type="SAM" id="MobiDB-lite"/>
    </source>
</evidence>
<feature type="region of interest" description="Disordered" evidence="1">
    <location>
        <begin position="1"/>
        <end position="75"/>
    </location>
</feature>
<accession>A0A0F7STC0</accession>
<proteinExistence type="predicted"/>
<feature type="compositionally biased region" description="Polar residues" evidence="1">
    <location>
        <begin position="16"/>
        <end position="35"/>
    </location>
</feature>
<protein>
    <submittedName>
        <fullName evidence="2">Uncharacterized protein</fullName>
    </submittedName>
</protein>
<reference evidence="2" key="1">
    <citation type="submission" date="2014-08" db="EMBL/GenBank/DDBJ databases">
        <authorList>
            <person name="Sharma Rahul"/>
            <person name="Thines Marco"/>
        </authorList>
    </citation>
    <scope>NUCLEOTIDE SEQUENCE</scope>
</reference>
<sequence>MAQSSNTHQPKEGDEQSFSTTNDPSTDPALQSGNQGAIHGGREPYVPSKSLADSLETPKSREELQAASAALNNKE</sequence>